<gene>
    <name evidence="4" type="ORF">HGR_01312</name>
</gene>
<keyword evidence="2" id="KW-0012">Acyltransferase</keyword>
<dbReference type="SUPFAM" id="SSF55729">
    <property type="entry name" value="Acyl-CoA N-acyltransferases (Nat)"/>
    <property type="match status" value="1"/>
</dbReference>
<name>F3KPA5_9BURK</name>
<dbReference type="PROSITE" id="PS51186">
    <property type="entry name" value="GNAT"/>
    <property type="match status" value="1"/>
</dbReference>
<organism evidence="4 5">
    <name type="scientific">Hylemonella gracilis ATCC 19624</name>
    <dbReference type="NCBI Taxonomy" id="887062"/>
    <lineage>
        <taxon>Bacteria</taxon>
        <taxon>Pseudomonadati</taxon>
        <taxon>Pseudomonadota</taxon>
        <taxon>Betaproteobacteria</taxon>
        <taxon>Burkholderiales</taxon>
        <taxon>Comamonadaceae</taxon>
        <taxon>Hylemonella</taxon>
    </lineage>
</organism>
<dbReference type="Proteomes" id="UP000016368">
    <property type="component" value="Unassembled WGS sequence"/>
</dbReference>
<dbReference type="Gene3D" id="3.40.630.30">
    <property type="match status" value="1"/>
</dbReference>
<reference evidence="4 5" key="1">
    <citation type="journal article" date="2011" name="EMBO J.">
        <title>Structural diversity of bacterial flagellar motors.</title>
        <authorList>
            <person name="Chen S."/>
            <person name="Beeby M."/>
            <person name="Murphy G.E."/>
            <person name="Leadbetter J.R."/>
            <person name="Hendrixson D.R."/>
            <person name="Briegel A."/>
            <person name="Li Z."/>
            <person name="Shi J."/>
            <person name="Tocheva E.I."/>
            <person name="Muller A."/>
            <person name="Dobro M.J."/>
            <person name="Jensen G.J."/>
        </authorList>
    </citation>
    <scope>NUCLEOTIDE SEQUENCE [LARGE SCALE GENOMIC DNA]</scope>
    <source>
        <strain evidence="4 5">ATCC 19624</strain>
    </source>
</reference>
<evidence type="ECO:0000313" key="5">
    <source>
        <dbReference type="Proteomes" id="UP000016368"/>
    </source>
</evidence>
<dbReference type="PANTHER" id="PTHR43877">
    <property type="entry name" value="AMINOALKYLPHOSPHONATE N-ACETYLTRANSFERASE-RELATED-RELATED"/>
    <property type="match status" value="1"/>
</dbReference>
<comment type="caution">
    <text evidence="4">The sequence shown here is derived from an EMBL/GenBank/DDBJ whole genome shotgun (WGS) entry which is preliminary data.</text>
</comment>
<keyword evidence="5" id="KW-1185">Reference proteome</keyword>
<dbReference type="AlphaFoldDB" id="F3KPA5"/>
<keyword evidence="1 4" id="KW-0808">Transferase</keyword>
<evidence type="ECO:0000259" key="3">
    <source>
        <dbReference type="PROSITE" id="PS51186"/>
    </source>
</evidence>
<sequence length="182" mass="19811">MTTAKIDPMSHSPATPHLQVRHVNYRDARDADALVALLDLYARDPMGGGEPLPEDVKRRLPSDLAAQPGAFSVIAWARSDQGREEAVGLANSFLGFSTFKSRPLLNIHDMAVHPDHRGRGVGQALLAAVEQHARQLGCCKLTLEVLSGNAVAQASYQRFGFAQYQLDPAAGQALFMQKWLVP</sequence>
<evidence type="ECO:0000313" key="4">
    <source>
        <dbReference type="EMBL" id="EGI78346.1"/>
    </source>
</evidence>
<dbReference type="EMBL" id="AEGR01000018">
    <property type="protein sequence ID" value="EGI78346.1"/>
    <property type="molecule type" value="Genomic_DNA"/>
</dbReference>
<dbReference type="GO" id="GO:0016747">
    <property type="term" value="F:acyltransferase activity, transferring groups other than amino-acyl groups"/>
    <property type="evidence" value="ECO:0007669"/>
    <property type="project" value="InterPro"/>
</dbReference>
<proteinExistence type="predicted"/>
<evidence type="ECO:0000256" key="1">
    <source>
        <dbReference type="ARBA" id="ARBA00022679"/>
    </source>
</evidence>
<dbReference type="STRING" id="887062.HGR_01312"/>
<dbReference type="InterPro" id="IPR000182">
    <property type="entry name" value="GNAT_dom"/>
</dbReference>
<dbReference type="eggNOG" id="COG0456">
    <property type="taxonomic scope" value="Bacteria"/>
</dbReference>
<feature type="domain" description="N-acetyltransferase" evidence="3">
    <location>
        <begin position="23"/>
        <end position="181"/>
    </location>
</feature>
<protein>
    <submittedName>
        <fullName evidence="4">Acetyltransferase</fullName>
    </submittedName>
</protein>
<accession>F3KPA5</accession>
<dbReference type="InterPro" id="IPR016181">
    <property type="entry name" value="Acyl_CoA_acyltransferase"/>
</dbReference>
<dbReference type="CDD" id="cd04301">
    <property type="entry name" value="NAT_SF"/>
    <property type="match status" value="1"/>
</dbReference>
<dbReference type="InterPro" id="IPR050832">
    <property type="entry name" value="Bact_Acetyltransf"/>
</dbReference>
<evidence type="ECO:0000256" key="2">
    <source>
        <dbReference type="ARBA" id="ARBA00023315"/>
    </source>
</evidence>
<dbReference type="Pfam" id="PF00583">
    <property type="entry name" value="Acetyltransf_1"/>
    <property type="match status" value="1"/>
</dbReference>